<evidence type="ECO:0000313" key="9">
    <source>
        <dbReference type="Proteomes" id="UP000308953"/>
    </source>
</evidence>
<feature type="transmembrane region" description="Helical" evidence="6">
    <location>
        <begin position="259"/>
        <end position="282"/>
    </location>
</feature>
<dbReference type="AlphaFoldDB" id="A0A4S8ZJY2"/>
<dbReference type="InterPro" id="IPR049326">
    <property type="entry name" value="Rhodopsin_dom_fungi"/>
</dbReference>
<evidence type="ECO:0000256" key="2">
    <source>
        <dbReference type="ARBA" id="ARBA00022692"/>
    </source>
</evidence>
<name>A0A4S8ZJY2_AURPU</name>
<evidence type="ECO:0000256" key="3">
    <source>
        <dbReference type="ARBA" id="ARBA00022989"/>
    </source>
</evidence>
<accession>A0A4S8ZJY2</accession>
<sequence>MADSFDISLLPNVLELQPKAHLMTGFGVAFLILVWTSISLRVYVRMFMIRAFGWDDAILLMSAVTFTSFCACLLVEAKYCRAPEVESAYMTANLEAIWIVLTKALEFVVVYNALYILTTILFKISLAIFFLRIVVVKWQRRLIYTSTGIYTLYSVIFIFLVTFRCGSPPDLLINAYKGKCISNGAIMPLVYISGALNAAADIVFATLPGIILWNSHMPRQAKISAGVLLSMGCLGSIASIIRIAYLGGLSVDARFFKHAIDAGLLSVVEPGLAITAASLSALRPLFKSMVEKTLPSFFHTGYGRTKHSNASNSRRGTGTHRATKSHVSFADQKGFQVFDNAGSRTHTIIATIPRSEHQTEMDELSVEDHTLQREGSQGSLVEQHAYETARTWVPPYSGKGVMMTRAINVSGS</sequence>
<organism evidence="8 9">
    <name type="scientific">Aureobasidium pullulans</name>
    <name type="common">Black yeast</name>
    <name type="synonym">Pullularia pullulans</name>
    <dbReference type="NCBI Taxonomy" id="5580"/>
    <lineage>
        <taxon>Eukaryota</taxon>
        <taxon>Fungi</taxon>
        <taxon>Dikarya</taxon>
        <taxon>Ascomycota</taxon>
        <taxon>Pezizomycotina</taxon>
        <taxon>Dothideomycetes</taxon>
        <taxon>Dothideomycetidae</taxon>
        <taxon>Dothideales</taxon>
        <taxon>Saccotheciaceae</taxon>
        <taxon>Aureobasidium</taxon>
    </lineage>
</organism>
<feature type="transmembrane region" description="Helical" evidence="6">
    <location>
        <begin position="142"/>
        <end position="163"/>
    </location>
</feature>
<dbReference type="EMBL" id="QZAV01000408">
    <property type="protein sequence ID" value="THX27042.1"/>
    <property type="molecule type" value="Genomic_DNA"/>
</dbReference>
<dbReference type="GO" id="GO:0016020">
    <property type="term" value="C:membrane"/>
    <property type="evidence" value="ECO:0007669"/>
    <property type="project" value="UniProtKB-SubCell"/>
</dbReference>
<comment type="subcellular location">
    <subcellularLocation>
        <location evidence="1">Membrane</location>
        <topology evidence="1">Multi-pass membrane protein</topology>
    </subcellularLocation>
</comment>
<evidence type="ECO:0000256" key="5">
    <source>
        <dbReference type="ARBA" id="ARBA00038359"/>
    </source>
</evidence>
<dbReference type="PANTHER" id="PTHR33048">
    <property type="entry name" value="PTH11-LIKE INTEGRAL MEMBRANE PROTEIN (AFU_ORTHOLOGUE AFUA_5G11245)"/>
    <property type="match status" value="1"/>
</dbReference>
<gene>
    <name evidence="8" type="ORF">D6D10_09561</name>
</gene>
<dbReference type="Proteomes" id="UP000308953">
    <property type="component" value="Unassembled WGS sequence"/>
</dbReference>
<evidence type="ECO:0000256" key="4">
    <source>
        <dbReference type="ARBA" id="ARBA00023136"/>
    </source>
</evidence>
<dbReference type="InterPro" id="IPR052337">
    <property type="entry name" value="SAT4-like"/>
</dbReference>
<evidence type="ECO:0000256" key="6">
    <source>
        <dbReference type="SAM" id="Phobius"/>
    </source>
</evidence>
<keyword evidence="4 6" id="KW-0472">Membrane</keyword>
<reference evidence="8 9" key="1">
    <citation type="submission" date="2018-10" db="EMBL/GenBank/DDBJ databases">
        <title>Fifty Aureobasidium pullulans genomes reveal a recombining polyextremotolerant generalist.</title>
        <authorList>
            <person name="Gostincar C."/>
            <person name="Turk M."/>
            <person name="Zajc J."/>
            <person name="Gunde-Cimerman N."/>
        </authorList>
    </citation>
    <scope>NUCLEOTIDE SEQUENCE [LARGE SCALE GENOMIC DNA]</scope>
    <source>
        <strain evidence="8 9">EXF-9785</strain>
    </source>
</reference>
<keyword evidence="3 6" id="KW-1133">Transmembrane helix</keyword>
<comment type="caution">
    <text evidence="8">The sequence shown here is derived from an EMBL/GenBank/DDBJ whole genome shotgun (WGS) entry which is preliminary data.</text>
</comment>
<feature type="domain" description="Rhodopsin" evidence="7">
    <location>
        <begin position="40"/>
        <end position="287"/>
    </location>
</feature>
<dbReference type="Pfam" id="PF20684">
    <property type="entry name" value="Fung_rhodopsin"/>
    <property type="match status" value="1"/>
</dbReference>
<feature type="transmembrane region" description="Helical" evidence="6">
    <location>
        <begin position="225"/>
        <end position="247"/>
    </location>
</feature>
<feature type="transmembrane region" description="Helical" evidence="6">
    <location>
        <begin position="113"/>
        <end position="135"/>
    </location>
</feature>
<evidence type="ECO:0000256" key="1">
    <source>
        <dbReference type="ARBA" id="ARBA00004141"/>
    </source>
</evidence>
<proteinExistence type="inferred from homology"/>
<feature type="transmembrane region" description="Helical" evidence="6">
    <location>
        <begin position="20"/>
        <end position="44"/>
    </location>
</feature>
<dbReference type="PANTHER" id="PTHR33048:SF96">
    <property type="entry name" value="INTEGRAL MEMBRANE PROTEIN"/>
    <property type="match status" value="1"/>
</dbReference>
<feature type="transmembrane region" description="Helical" evidence="6">
    <location>
        <begin position="56"/>
        <end position="77"/>
    </location>
</feature>
<feature type="transmembrane region" description="Helical" evidence="6">
    <location>
        <begin position="189"/>
        <end position="213"/>
    </location>
</feature>
<protein>
    <recommendedName>
        <fullName evidence="7">Rhodopsin domain-containing protein</fullName>
    </recommendedName>
</protein>
<keyword evidence="2 6" id="KW-0812">Transmembrane</keyword>
<evidence type="ECO:0000259" key="7">
    <source>
        <dbReference type="Pfam" id="PF20684"/>
    </source>
</evidence>
<comment type="similarity">
    <text evidence="5">Belongs to the SAT4 family.</text>
</comment>
<evidence type="ECO:0000313" key="8">
    <source>
        <dbReference type="EMBL" id="THX27042.1"/>
    </source>
</evidence>